<dbReference type="Gene3D" id="3.40.50.300">
    <property type="entry name" value="P-loop containing nucleotide triphosphate hydrolases"/>
    <property type="match status" value="1"/>
</dbReference>
<dbReference type="EMBL" id="WKJK01000001">
    <property type="protein sequence ID" value="MRW88429.1"/>
    <property type="molecule type" value="Genomic_DNA"/>
</dbReference>
<dbReference type="InterPro" id="IPR027417">
    <property type="entry name" value="P-loop_NTPase"/>
</dbReference>
<gene>
    <name evidence="2" type="ORF">GJ699_00325</name>
</gene>
<dbReference type="GO" id="GO:0005524">
    <property type="term" value="F:ATP binding"/>
    <property type="evidence" value="ECO:0007669"/>
    <property type="project" value="InterPro"/>
</dbReference>
<name>A0A6I2KWS8_9BURK</name>
<organism evidence="2 3">
    <name type="scientific">Duganella guangzhouensis</name>
    <dbReference type="NCBI Taxonomy" id="2666084"/>
    <lineage>
        <taxon>Bacteria</taxon>
        <taxon>Pseudomonadati</taxon>
        <taxon>Pseudomonadota</taxon>
        <taxon>Betaproteobacteria</taxon>
        <taxon>Burkholderiales</taxon>
        <taxon>Oxalobacteraceae</taxon>
        <taxon>Telluria group</taxon>
        <taxon>Duganella</taxon>
    </lineage>
</organism>
<protein>
    <submittedName>
        <fullName evidence="2">AAA family ATPase</fullName>
    </submittedName>
</protein>
<dbReference type="InterPro" id="IPR051396">
    <property type="entry name" value="Bact_Antivir_Def_Nuclease"/>
</dbReference>
<dbReference type="Pfam" id="PF13304">
    <property type="entry name" value="AAA_21"/>
    <property type="match status" value="1"/>
</dbReference>
<dbReference type="SUPFAM" id="SSF52540">
    <property type="entry name" value="P-loop containing nucleoside triphosphate hydrolases"/>
    <property type="match status" value="1"/>
</dbReference>
<dbReference type="GO" id="GO:0016887">
    <property type="term" value="F:ATP hydrolysis activity"/>
    <property type="evidence" value="ECO:0007669"/>
    <property type="project" value="InterPro"/>
</dbReference>
<dbReference type="InterPro" id="IPR003959">
    <property type="entry name" value="ATPase_AAA_core"/>
</dbReference>
<dbReference type="PANTHER" id="PTHR43581">
    <property type="entry name" value="ATP/GTP PHOSPHATASE"/>
    <property type="match status" value="1"/>
</dbReference>
<dbReference type="PANTHER" id="PTHR43581:SF4">
    <property type="entry name" value="ATP_GTP PHOSPHATASE"/>
    <property type="match status" value="1"/>
</dbReference>
<evidence type="ECO:0000313" key="2">
    <source>
        <dbReference type="EMBL" id="MRW88429.1"/>
    </source>
</evidence>
<comment type="caution">
    <text evidence="2">The sequence shown here is derived from an EMBL/GenBank/DDBJ whole genome shotgun (WGS) entry which is preliminary data.</text>
</comment>
<evidence type="ECO:0000313" key="3">
    <source>
        <dbReference type="Proteomes" id="UP000433309"/>
    </source>
</evidence>
<evidence type="ECO:0000259" key="1">
    <source>
        <dbReference type="Pfam" id="PF13304"/>
    </source>
</evidence>
<accession>A0A6I2KWS8</accession>
<proteinExistence type="predicted"/>
<reference evidence="2 3" key="1">
    <citation type="submission" date="2019-11" db="EMBL/GenBank/DDBJ databases">
        <title>Novel species isolated from a subtropical stream in China.</title>
        <authorList>
            <person name="Lu H."/>
        </authorList>
    </citation>
    <scope>NUCLEOTIDE SEQUENCE [LARGE SCALE GENOMIC DNA]</scope>
    <source>
        <strain evidence="2 3">FT80W</strain>
    </source>
</reference>
<feature type="domain" description="ATPase AAA-type core" evidence="1">
    <location>
        <begin position="187"/>
        <end position="263"/>
    </location>
</feature>
<sequence>MEINRSIFPSRILALSFITNDKFSFSAEVDGSYSYLGVRATGNAMYTSTIEKRLCSHISAISRNEKRVEKLGDILEFLGMERKLRIRHELTRKTLFKSKLNHKIINSALLKAIDRKKYLSYNLRSISNEQIELLISNVDKLKCRLSSEPLSIEYVVDCDSSKSTIDSDELETINILENIEFISPPKVVFSKADGFEFEHTSSGEKSVLYTMISLLAATISDSLILIDEPEISLHPSWQMRYVSLLKNVLSSFPESHCLLATHSHFMVSDIEPKDSDLVTVSRKNVDGNIVKNFEKLDYSTYAWSAENILYQVFNLRTTRNFYFEQELSELLSMISQRSKNVPRIKELVSKFSSLRFNESDPINIVIDQAKNYLAKI</sequence>
<dbReference type="Proteomes" id="UP000433309">
    <property type="component" value="Unassembled WGS sequence"/>
</dbReference>
<dbReference type="RefSeq" id="WP_154372009.1">
    <property type="nucleotide sequence ID" value="NZ_WKJK01000001.1"/>
</dbReference>
<keyword evidence="3" id="KW-1185">Reference proteome</keyword>
<dbReference type="AlphaFoldDB" id="A0A6I2KWS8"/>